<dbReference type="CDD" id="cd11864">
    <property type="entry name" value="SH3_PEX13_eumet"/>
    <property type="match status" value="1"/>
</dbReference>
<dbReference type="Proteomes" id="UP000887581">
    <property type="component" value="Unplaced"/>
</dbReference>
<keyword evidence="2" id="KW-1185">Reference proteome</keyword>
<accession>A0A915Q2Y1</accession>
<sequence length="321" mass="36120">MDCRCSWPEDRPRLASAYLHTTDYPIRHLQGSAPIHTRCTCCTNVKSFSANGRMAQIFSGSTRGAFDSIEAVLMAVNSMADMLNAIHHGIFSSLQAVFNALDEFAKLKTRIHCLVASAALLKWLRYIWRLMLKCLRLQHNGDNRLEELWMGVRKNSVGVKSDALITQQTPAQLVSPVPLRWLASLTFWLIAVGVPYLMCHSFGGTVDESMKWTTGQNGYYEALVNVLELVVDKATEDHDVEEDGKISFKRNDILRIAPKEYQPRKLGYILACSRDGKRVGLVPIKKVRLTKKVTETPSVFTGQDAVQKFDDTYAFESNLSD</sequence>
<dbReference type="Pfam" id="PF04088">
    <property type="entry name" value="Peroxin-13_N"/>
    <property type="match status" value="1"/>
</dbReference>
<feature type="domain" description="Peroxin 13 N-terminal" evidence="1">
    <location>
        <begin position="54"/>
        <end position="199"/>
    </location>
</feature>
<dbReference type="InterPro" id="IPR036028">
    <property type="entry name" value="SH3-like_dom_sf"/>
</dbReference>
<reference evidence="3" key="1">
    <citation type="submission" date="2022-11" db="UniProtKB">
        <authorList>
            <consortium name="WormBaseParasite"/>
        </authorList>
    </citation>
    <scope>IDENTIFICATION</scope>
</reference>
<proteinExistence type="predicted"/>
<dbReference type="InterPro" id="IPR007223">
    <property type="entry name" value="Peroxin-13_N"/>
</dbReference>
<evidence type="ECO:0000313" key="2">
    <source>
        <dbReference type="Proteomes" id="UP000887581"/>
    </source>
</evidence>
<name>A0A915Q2Y1_9BILA</name>
<dbReference type="GO" id="GO:0016020">
    <property type="term" value="C:membrane"/>
    <property type="evidence" value="ECO:0007669"/>
    <property type="project" value="InterPro"/>
</dbReference>
<dbReference type="SUPFAM" id="SSF50044">
    <property type="entry name" value="SH3-domain"/>
    <property type="match status" value="1"/>
</dbReference>
<evidence type="ECO:0000313" key="3">
    <source>
        <dbReference type="WBParaSite" id="sdigi.contig81.g3872.t1"/>
    </source>
</evidence>
<dbReference type="GO" id="GO:0016560">
    <property type="term" value="P:protein import into peroxisome matrix, docking"/>
    <property type="evidence" value="ECO:0007669"/>
    <property type="project" value="InterPro"/>
</dbReference>
<protein>
    <submittedName>
        <fullName evidence="3">Peroxin 13 N-terminal domain-containing protein</fullName>
    </submittedName>
</protein>
<dbReference type="WBParaSite" id="sdigi.contig81.g3872.t1">
    <property type="protein sequence ID" value="sdigi.contig81.g3872.t1"/>
    <property type="gene ID" value="sdigi.contig81.g3872"/>
</dbReference>
<dbReference type="GO" id="GO:0005777">
    <property type="term" value="C:peroxisome"/>
    <property type="evidence" value="ECO:0007669"/>
    <property type="project" value="InterPro"/>
</dbReference>
<organism evidence="2 3">
    <name type="scientific">Setaria digitata</name>
    <dbReference type="NCBI Taxonomy" id="48799"/>
    <lineage>
        <taxon>Eukaryota</taxon>
        <taxon>Metazoa</taxon>
        <taxon>Ecdysozoa</taxon>
        <taxon>Nematoda</taxon>
        <taxon>Chromadorea</taxon>
        <taxon>Rhabditida</taxon>
        <taxon>Spirurina</taxon>
        <taxon>Spiruromorpha</taxon>
        <taxon>Filarioidea</taxon>
        <taxon>Setariidae</taxon>
        <taxon>Setaria</taxon>
    </lineage>
</organism>
<evidence type="ECO:0000259" key="1">
    <source>
        <dbReference type="Pfam" id="PF04088"/>
    </source>
</evidence>
<dbReference type="AlphaFoldDB" id="A0A915Q2Y1"/>